<dbReference type="InterPro" id="IPR007627">
    <property type="entry name" value="RNA_pol_sigma70_r2"/>
</dbReference>
<evidence type="ECO:0000256" key="2">
    <source>
        <dbReference type="ARBA" id="ARBA00023015"/>
    </source>
</evidence>
<dbReference type="Proteomes" id="UP000267368">
    <property type="component" value="Unassembled WGS sequence"/>
</dbReference>
<protein>
    <submittedName>
        <fullName evidence="8">Sigma-70 family RNA polymerase sigma factor</fullName>
    </submittedName>
</protein>
<dbReference type="Pfam" id="PF08281">
    <property type="entry name" value="Sigma70_r4_2"/>
    <property type="match status" value="1"/>
</dbReference>
<gene>
    <name evidence="8" type="ORF">DMP07_07585</name>
</gene>
<dbReference type="GO" id="GO:0003677">
    <property type="term" value="F:DNA binding"/>
    <property type="evidence" value="ECO:0007669"/>
    <property type="project" value="UniProtKB-KW"/>
</dbReference>
<dbReference type="CDD" id="cd06171">
    <property type="entry name" value="Sigma70_r4"/>
    <property type="match status" value="1"/>
</dbReference>
<sequence>MPSLKGIGGEKRLRNHEATFDEAAARRIVEQHYEDVLAYCRRHAPARDAADDIAQETFLRFVRSAGAYDERGKPLALLLTIARNLCADAARSCARRPRFVELDEASAPRVCDAYPVEMESVLARLSPDEREAIELRFDQGLGVAEAARVMGMSRFAMNRLLKRALAQVRDAYSFESDGGLS</sequence>
<keyword evidence="5" id="KW-0804">Transcription</keyword>
<evidence type="ECO:0000256" key="5">
    <source>
        <dbReference type="ARBA" id="ARBA00023163"/>
    </source>
</evidence>
<dbReference type="GO" id="GO:0016987">
    <property type="term" value="F:sigma factor activity"/>
    <property type="evidence" value="ECO:0007669"/>
    <property type="project" value="UniProtKB-KW"/>
</dbReference>
<comment type="similarity">
    <text evidence="1">Belongs to the sigma-70 factor family. ECF subfamily.</text>
</comment>
<dbReference type="AlphaFoldDB" id="A0A3N0AFV2"/>
<keyword evidence="3" id="KW-0731">Sigma factor</keyword>
<evidence type="ECO:0000259" key="7">
    <source>
        <dbReference type="Pfam" id="PF08281"/>
    </source>
</evidence>
<dbReference type="NCBIfam" id="TIGR02937">
    <property type="entry name" value="sigma70-ECF"/>
    <property type="match status" value="1"/>
</dbReference>
<evidence type="ECO:0000256" key="1">
    <source>
        <dbReference type="ARBA" id="ARBA00010641"/>
    </source>
</evidence>
<dbReference type="InterPro" id="IPR039425">
    <property type="entry name" value="RNA_pol_sigma-70-like"/>
</dbReference>
<dbReference type="InterPro" id="IPR014284">
    <property type="entry name" value="RNA_pol_sigma-70_dom"/>
</dbReference>
<dbReference type="OrthoDB" id="9784272at2"/>
<evidence type="ECO:0000313" key="8">
    <source>
        <dbReference type="EMBL" id="RNL19207.1"/>
    </source>
</evidence>
<dbReference type="InterPro" id="IPR013325">
    <property type="entry name" value="RNA_pol_sigma_r2"/>
</dbReference>
<dbReference type="InterPro" id="IPR013249">
    <property type="entry name" value="RNA_pol_sigma70_r4_t2"/>
</dbReference>
<dbReference type="EMBL" id="QICB01000006">
    <property type="protein sequence ID" value="RNL19207.1"/>
    <property type="molecule type" value="Genomic_DNA"/>
</dbReference>
<comment type="caution">
    <text evidence="8">The sequence shown here is derived from an EMBL/GenBank/DDBJ whole genome shotgun (WGS) entry which is preliminary data.</text>
</comment>
<proteinExistence type="inferred from homology"/>
<dbReference type="SUPFAM" id="SSF88659">
    <property type="entry name" value="Sigma3 and sigma4 domains of RNA polymerase sigma factors"/>
    <property type="match status" value="1"/>
</dbReference>
<accession>A0A3N0AFV2</accession>
<organism evidence="8 9">
    <name type="scientific">Slackia faecicanis</name>
    <dbReference type="NCBI Taxonomy" id="255723"/>
    <lineage>
        <taxon>Bacteria</taxon>
        <taxon>Bacillati</taxon>
        <taxon>Actinomycetota</taxon>
        <taxon>Coriobacteriia</taxon>
        <taxon>Eggerthellales</taxon>
        <taxon>Eggerthellaceae</taxon>
        <taxon>Slackia</taxon>
    </lineage>
</organism>
<evidence type="ECO:0000256" key="4">
    <source>
        <dbReference type="ARBA" id="ARBA00023125"/>
    </source>
</evidence>
<evidence type="ECO:0000256" key="3">
    <source>
        <dbReference type="ARBA" id="ARBA00023082"/>
    </source>
</evidence>
<dbReference type="Gene3D" id="1.10.1740.10">
    <property type="match status" value="1"/>
</dbReference>
<dbReference type="InterPro" id="IPR036388">
    <property type="entry name" value="WH-like_DNA-bd_sf"/>
</dbReference>
<dbReference type="SUPFAM" id="SSF88946">
    <property type="entry name" value="Sigma2 domain of RNA polymerase sigma factors"/>
    <property type="match status" value="1"/>
</dbReference>
<dbReference type="Gene3D" id="1.10.10.10">
    <property type="entry name" value="Winged helix-like DNA-binding domain superfamily/Winged helix DNA-binding domain"/>
    <property type="match status" value="1"/>
</dbReference>
<keyword evidence="2" id="KW-0805">Transcription regulation</keyword>
<name>A0A3N0AFV2_9ACTN</name>
<keyword evidence="9" id="KW-1185">Reference proteome</keyword>
<feature type="domain" description="RNA polymerase sigma-70 region 2" evidence="6">
    <location>
        <begin position="28"/>
        <end position="94"/>
    </location>
</feature>
<evidence type="ECO:0000259" key="6">
    <source>
        <dbReference type="Pfam" id="PF04542"/>
    </source>
</evidence>
<dbReference type="Pfam" id="PF04542">
    <property type="entry name" value="Sigma70_r2"/>
    <property type="match status" value="1"/>
</dbReference>
<keyword evidence="4" id="KW-0238">DNA-binding</keyword>
<dbReference type="PANTHER" id="PTHR43133:SF8">
    <property type="entry name" value="RNA POLYMERASE SIGMA FACTOR HI_1459-RELATED"/>
    <property type="match status" value="1"/>
</dbReference>
<feature type="domain" description="RNA polymerase sigma factor 70 region 4 type 2" evidence="7">
    <location>
        <begin position="118"/>
        <end position="167"/>
    </location>
</feature>
<reference evidence="9" key="1">
    <citation type="submission" date="2018-05" db="EMBL/GenBank/DDBJ databases">
        <title>Genome Sequencing of selected type strains of the family Eggerthellaceae.</title>
        <authorList>
            <person name="Danylec N."/>
            <person name="Stoll D.A."/>
            <person name="Doetsch A."/>
            <person name="Huch M."/>
        </authorList>
    </citation>
    <scope>NUCLEOTIDE SEQUENCE [LARGE SCALE GENOMIC DNA]</scope>
    <source>
        <strain evidence="9">DSM 17537</strain>
    </source>
</reference>
<dbReference type="GO" id="GO:0006352">
    <property type="term" value="P:DNA-templated transcription initiation"/>
    <property type="evidence" value="ECO:0007669"/>
    <property type="project" value="InterPro"/>
</dbReference>
<evidence type="ECO:0000313" key="9">
    <source>
        <dbReference type="Proteomes" id="UP000267368"/>
    </source>
</evidence>
<dbReference type="InterPro" id="IPR013324">
    <property type="entry name" value="RNA_pol_sigma_r3/r4-like"/>
</dbReference>
<dbReference type="PANTHER" id="PTHR43133">
    <property type="entry name" value="RNA POLYMERASE ECF-TYPE SIGMA FACTO"/>
    <property type="match status" value="1"/>
</dbReference>